<accession>A0A3E0X2T9</accession>
<feature type="domain" description="NodB homology" evidence="3">
    <location>
        <begin position="53"/>
        <end position="326"/>
    </location>
</feature>
<organism evidence="4 5">
    <name type="scientific">Alkalilimnicola ehrlichii</name>
    <dbReference type="NCBI Taxonomy" id="351052"/>
    <lineage>
        <taxon>Bacteria</taxon>
        <taxon>Pseudomonadati</taxon>
        <taxon>Pseudomonadota</taxon>
        <taxon>Gammaproteobacteria</taxon>
        <taxon>Chromatiales</taxon>
        <taxon>Ectothiorhodospiraceae</taxon>
        <taxon>Alkalilimnicola</taxon>
    </lineage>
</organism>
<dbReference type="GO" id="GO:0005975">
    <property type="term" value="P:carbohydrate metabolic process"/>
    <property type="evidence" value="ECO:0007669"/>
    <property type="project" value="InterPro"/>
</dbReference>
<name>A0A3E0X2T9_9GAMM</name>
<dbReference type="Gene3D" id="3.20.20.370">
    <property type="entry name" value="Glycoside hydrolase/deacetylase"/>
    <property type="match status" value="1"/>
</dbReference>
<evidence type="ECO:0000259" key="3">
    <source>
        <dbReference type="PROSITE" id="PS51677"/>
    </source>
</evidence>
<dbReference type="OrthoDB" id="9814639at2"/>
<dbReference type="SUPFAM" id="SSF88713">
    <property type="entry name" value="Glycoside hydrolase/deacetylase"/>
    <property type="match status" value="1"/>
</dbReference>
<dbReference type="Proteomes" id="UP000256763">
    <property type="component" value="Unassembled WGS sequence"/>
</dbReference>
<evidence type="ECO:0000256" key="1">
    <source>
        <dbReference type="ARBA" id="ARBA00004613"/>
    </source>
</evidence>
<dbReference type="GO" id="GO:0005576">
    <property type="term" value="C:extracellular region"/>
    <property type="evidence" value="ECO:0007669"/>
    <property type="project" value="UniProtKB-SubCell"/>
</dbReference>
<dbReference type="AlphaFoldDB" id="A0A3E0X2T9"/>
<evidence type="ECO:0000256" key="2">
    <source>
        <dbReference type="ARBA" id="ARBA00022729"/>
    </source>
</evidence>
<dbReference type="PROSITE" id="PS51677">
    <property type="entry name" value="NODB"/>
    <property type="match status" value="1"/>
</dbReference>
<dbReference type="GO" id="GO:0016810">
    <property type="term" value="F:hydrolase activity, acting on carbon-nitrogen (but not peptide) bonds"/>
    <property type="evidence" value="ECO:0007669"/>
    <property type="project" value="InterPro"/>
</dbReference>
<keyword evidence="2" id="KW-0732">Signal</keyword>
<dbReference type="InterPro" id="IPR002509">
    <property type="entry name" value="NODB_dom"/>
</dbReference>
<evidence type="ECO:0000313" key="4">
    <source>
        <dbReference type="EMBL" id="RFA38682.1"/>
    </source>
</evidence>
<dbReference type="InterPro" id="IPR011330">
    <property type="entry name" value="Glyco_hydro/deAcase_b/a-brl"/>
</dbReference>
<dbReference type="InterPro" id="IPR051398">
    <property type="entry name" value="Polysacch_Deacetylase"/>
</dbReference>
<gene>
    <name evidence="4" type="ORF">CAL65_04965</name>
</gene>
<dbReference type="PANTHER" id="PTHR34216">
    <property type="match status" value="1"/>
</dbReference>
<dbReference type="CDD" id="cd10973">
    <property type="entry name" value="CE4_DAC_u4_5s"/>
    <property type="match status" value="1"/>
</dbReference>
<keyword evidence="5" id="KW-1185">Reference proteome</keyword>
<comment type="subcellular location">
    <subcellularLocation>
        <location evidence="1">Secreted</location>
    </subcellularLocation>
</comment>
<dbReference type="RefSeq" id="WP_116302408.1">
    <property type="nucleotide sequence ID" value="NZ_NFZV01000010.1"/>
</dbReference>
<dbReference type="Pfam" id="PF01522">
    <property type="entry name" value="Polysacc_deac_1"/>
    <property type="match status" value="1"/>
</dbReference>
<reference evidence="5" key="1">
    <citation type="submission" date="2017-05" db="EMBL/GenBank/DDBJ databases">
        <authorList>
            <person name="Sharma S."/>
            <person name="Sidhu C."/>
            <person name="Pinnaka A.K."/>
        </authorList>
    </citation>
    <scope>NUCLEOTIDE SEQUENCE [LARGE SCALE GENOMIC DNA]</scope>
    <source>
        <strain evidence="5">AK93</strain>
    </source>
</reference>
<protein>
    <recommendedName>
        <fullName evidence="3">NodB homology domain-containing protein</fullName>
    </recommendedName>
</protein>
<sequence length="326" mass="37096">MYHRFGEDRFPSTSVTIEQFEQHLEHIEQAGYKVWPLERIAAYLLAEQELPDKIVGMSIDDAYASIYEKAWPRLRERDLPFTVFVATDEVDRGGRPYMTWEQMREMAAAGVHFANHSSTHDKLHERKEGESKNAWQARVRADIANAEQRLREELGDAAIPSQPRLFAYPYGEYDSALEALVEEMGYVGFGQHSGAIGAYSSLTALPRFPMAVAYAELAEFRQKAATFALPLTAIEPRDPVIGANNPPRFEARLGEVNADPRRLACFASRQGALEIEWIDRERRHFAVQAPQAYRPGRARYNCTLPSNEAGRFYWYSQPWIVPGGSH</sequence>
<proteinExistence type="predicted"/>
<dbReference type="PANTHER" id="PTHR34216:SF3">
    <property type="entry name" value="POLY-BETA-1,6-N-ACETYL-D-GLUCOSAMINE N-DEACETYLASE"/>
    <property type="match status" value="1"/>
</dbReference>
<dbReference type="EMBL" id="NFZW01000003">
    <property type="protein sequence ID" value="RFA38682.1"/>
    <property type="molecule type" value="Genomic_DNA"/>
</dbReference>
<comment type="caution">
    <text evidence="4">The sequence shown here is derived from an EMBL/GenBank/DDBJ whole genome shotgun (WGS) entry which is preliminary data.</text>
</comment>
<evidence type="ECO:0000313" key="5">
    <source>
        <dbReference type="Proteomes" id="UP000256763"/>
    </source>
</evidence>